<dbReference type="CDD" id="cd01949">
    <property type="entry name" value="GGDEF"/>
    <property type="match status" value="1"/>
</dbReference>
<dbReference type="PANTHER" id="PTHR45138:SF9">
    <property type="entry name" value="DIGUANYLATE CYCLASE DGCM-RELATED"/>
    <property type="match status" value="1"/>
</dbReference>
<dbReference type="Pfam" id="PF00990">
    <property type="entry name" value="GGDEF"/>
    <property type="match status" value="1"/>
</dbReference>
<feature type="transmembrane region" description="Helical" evidence="5">
    <location>
        <begin position="105"/>
        <end position="124"/>
    </location>
</feature>
<keyword evidence="7" id="KW-0808">Transferase</keyword>
<feature type="transmembrane region" description="Helical" evidence="5">
    <location>
        <begin position="57"/>
        <end position="75"/>
    </location>
</feature>
<evidence type="ECO:0000256" key="4">
    <source>
        <dbReference type="ARBA" id="ARBA00034247"/>
    </source>
</evidence>
<dbReference type="InterPro" id="IPR043128">
    <property type="entry name" value="Rev_trsase/Diguanyl_cyclase"/>
</dbReference>
<evidence type="ECO:0000256" key="3">
    <source>
        <dbReference type="ARBA" id="ARBA00012528"/>
    </source>
</evidence>
<evidence type="ECO:0000313" key="7">
    <source>
        <dbReference type="EMBL" id="SUI89519.1"/>
    </source>
</evidence>
<evidence type="ECO:0000256" key="1">
    <source>
        <dbReference type="ARBA" id="ARBA00001946"/>
    </source>
</evidence>
<feature type="transmembrane region" description="Helical" evidence="5">
    <location>
        <begin position="32"/>
        <end position="50"/>
    </location>
</feature>
<sequence>MAAIMQVEFYPYSSQASGSKMHTTELPDATKLRLALIVFLLVFCTCILGIESRPIGLLALFWPTNAVLLAVLVRYPAMGSPVGWLMAMSGYLAADLITGSPLGKAILLNGANIAGVAVGFYLFMRLSPQVRTLERTSSSIYLFAICLASATATALLGAGASVLLFGRQYLPSLALWLSSEFTNYITLMPFILAFPRDWKGYLRSIFQAVTLRSQWPNTVRKIAVLLLLLLACFGSILIGGPGAVIFPMPILLWLAMSFSLFSTMIAVLVYVLWCHLAIDLGLITTNLDMKMLQNTVSMRLGVALLALGPIAVASMNFARNALLQRLEHVANHDALTHVLTRSAFMQRGTRLVSQKGERICIMMLDIDYFKSINDRFGHAGGDAALLSFTRAITGDLRDNDLFGRMGGEEFAIVAPIAQQQDALSLAERLRHRVEIESINMPAGAALQITVSIGMVTCIGGSGQNLDNLLKIADLAVYKAKNSGRNRVATPELLPHHSTEI</sequence>
<dbReference type="InterPro" id="IPR000160">
    <property type="entry name" value="GGDEF_dom"/>
</dbReference>
<keyword evidence="5" id="KW-0812">Transmembrane</keyword>
<dbReference type="Proteomes" id="UP000255529">
    <property type="component" value="Unassembled WGS sequence"/>
</dbReference>
<dbReference type="PANTHER" id="PTHR45138">
    <property type="entry name" value="REGULATORY COMPONENTS OF SENSORY TRANSDUCTION SYSTEM"/>
    <property type="match status" value="1"/>
</dbReference>
<evidence type="ECO:0000313" key="8">
    <source>
        <dbReference type="Proteomes" id="UP000255529"/>
    </source>
</evidence>
<reference evidence="7 8" key="1">
    <citation type="submission" date="2018-06" db="EMBL/GenBank/DDBJ databases">
        <authorList>
            <consortium name="Pathogen Informatics"/>
            <person name="Doyle S."/>
        </authorList>
    </citation>
    <scope>NUCLEOTIDE SEQUENCE [LARGE SCALE GENOMIC DNA]</scope>
    <source>
        <strain evidence="7 8">NCTC11544</strain>
    </source>
</reference>
<gene>
    <name evidence="7" type="primary">ycdT_2</name>
    <name evidence="7" type="ORF">NCTC11544_05232</name>
</gene>
<feature type="transmembrane region" description="Helical" evidence="5">
    <location>
        <begin position="173"/>
        <end position="194"/>
    </location>
</feature>
<feature type="domain" description="GGDEF" evidence="6">
    <location>
        <begin position="357"/>
        <end position="492"/>
    </location>
</feature>
<dbReference type="InterPro" id="IPR050469">
    <property type="entry name" value="Diguanylate_Cyclase"/>
</dbReference>
<feature type="transmembrane region" description="Helical" evidence="5">
    <location>
        <begin position="251"/>
        <end position="278"/>
    </location>
</feature>
<feature type="transmembrane region" description="Helical" evidence="5">
    <location>
        <begin position="298"/>
        <end position="318"/>
    </location>
</feature>
<keyword evidence="5" id="KW-0472">Membrane</keyword>
<dbReference type="PROSITE" id="PS50887">
    <property type="entry name" value="GGDEF"/>
    <property type="match status" value="1"/>
</dbReference>
<dbReference type="GO" id="GO:0043709">
    <property type="term" value="P:cell adhesion involved in single-species biofilm formation"/>
    <property type="evidence" value="ECO:0007669"/>
    <property type="project" value="TreeGrafter"/>
</dbReference>
<feature type="transmembrane region" description="Helical" evidence="5">
    <location>
        <begin position="140"/>
        <end position="166"/>
    </location>
</feature>
<dbReference type="GO" id="GO:0052621">
    <property type="term" value="F:diguanylate cyclase activity"/>
    <property type="evidence" value="ECO:0007669"/>
    <property type="project" value="UniProtKB-EC"/>
</dbReference>
<dbReference type="SUPFAM" id="SSF55073">
    <property type="entry name" value="Nucleotide cyclase"/>
    <property type="match status" value="1"/>
</dbReference>
<dbReference type="NCBIfam" id="TIGR00254">
    <property type="entry name" value="GGDEF"/>
    <property type="match status" value="1"/>
</dbReference>
<dbReference type="SMART" id="SM00267">
    <property type="entry name" value="GGDEF"/>
    <property type="match status" value="1"/>
</dbReference>
<dbReference type="FunFam" id="3.30.70.270:FF:000001">
    <property type="entry name" value="Diguanylate cyclase domain protein"/>
    <property type="match status" value="1"/>
</dbReference>
<dbReference type="EC" id="2.7.7.65" evidence="3"/>
<keyword evidence="5" id="KW-1133">Transmembrane helix</keyword>
<accession>A0A380AXQ1</accession>
<evidence type="ECO:0000256" key="2">
    <source>
        <dbReference type="ARBA" id="ARBA00004665"/>
    </source>
</evidence>
<comment type="pathway">
    <text evidence="2">Purine metabolism; 3',5'-cyclic di-GMP biosynthesis.</text>
</comment>
<evidence type="ECO:0000259" key="6">
    <source>
        <dbReference type="PROSITE" id="PS50887"/>
    </source>
</evidence>
<feature type="transmembrane region" description="Helical" evidence="5">
    <location>
        <begin position="222"/>
        <end position="244"/>
    </location>
</feature>
<evidence type="ECO:0000256" key="5">
    <source>
        <dbReference type="SAM" id="Phobius"/>
    </source>
</evidence>
<dbReference type="GO" id="GO:0005886">
    <property type="term" value="C:plasma membrane"/>
    <property type="evidence" value="ECO:0007669"/>
    <property type="project" value="TreeGrafter"/>
</dbReference>
<dbReference type="Gene3D" id="3.30.70.270">
    <property type="match status" value="1"/>
</dbReference>
<name>A0A380AXQ1_9GAMM</name>
<protein>
    <recommendedName>
        <fullName evidence="3">diguanylate cyclase</fullName>
        <ecNumber evidence="3">2.7.7.65</ecNumber>
    </recommendedName>
</protein>
<comment type="catalytic activity">
    <reaction evidence="4">
        <text>2 GTP = 3',3'-c-di-GMP + 2 diphosphate</text>
        <dbReference type="Rhea" id="RHEA:24898"/>
        <dbReference type="ChEBI" id="CHEBI:33019"/>
        <dbReference type="ChEBI" id="CHEBI:37565"/>
        <dbReference type="ChEBI" id="CHEBI:58805"/>
        <dbReference type="EC" id="2.7.7.65"/>
    </reaction>
</comment>
<dbReference type="EMBL" id="UGYN01000002">
    <property type="protein sequence ID" value="SUI89519.1"/>
    <property type="molecule type" value="Genomic_DNA"/>
</dbReference>
<dbReference type="AlphaFoldDB" id="A0A380AXQ1"/>
<comment type="cofactor">
    <cofactor evidence="1">
        <name>Mg(2+)</name>
        <dbReference type="ChEBI" id="CHEBI:18420"/>
    </cofactor>
</comment>
<dbReference type="InterPro" id="IPR029787">
    <property type="entry name" value="Nucleotide_cyclase"/>
</dbReference>
<keyword evidence="7" id="KW-0548">Nucleotidyltransferase</keyword>
<organism evidence="7 8">
    <name type="scientific">Serratia quinivorans</name>
    <dbReference type="NCBI Taxonomy" id="137545"/>
    <lineage>
        <taxon>Bacteria</taxon>
        <taxon>Pseudomonadati</taxon>
        <taxon>Pseudomonadota</taxon>
        <taxon>Gammaproteobacteria</taxon>
        <taxon>Enterobacterales</taxon>
        <taxon>Yersiniaceae</taxon>
        <taxon>Serratia</taxon>
    </lineage>
</organism>
<proteinExistence type="predicted"/>
<dbReference type="GO" id="GO:1902201">
    <property type="term" value="P:negative regulation of bacterial-type flagellum-dependent cell motility"/>
    <property type="evidence" value="ECO:0007669"/>
    <property type="project" value="TreeGrafter"/>
</dbReference>